<dbReference type="AlphaFoldDB" id="A0AAD3HB50"/>
<evidence type="ECO:0000256" key="2">
    <source>
        <dbReference type="SAM" id="SignalP"/>
    </source>
</evidence>
<gene>
    <name evidence="3" type="ORF">CTEN210_13120</name>
</gene>
<dbReference type="Proteomes" id="UP001054902">
    <property type="component" value="Unassembled WGS sequence"/>
</dbReference>
<reference evidence="3 4" key="1">
    <citation type="journal article" date="2021" name="Sci. Rep.">
        <title>The genome of the diatom Chaetoceros tenuissimus carries an ancient integrated fragment of an extant virus.</title>
        <authorList>
            <person name="Hongo Y."/>
            <person name="Kimura K."/>
            <person name="Takaki Y."/>
            <person name="Yoshida Y."/>
            <person name="Baba S."/>
            <person name="Kobayashi G."/>
            <person name="Nagasaki K."/>
            <person name="Hano T."/>
            <person name="Tomaru Y."/>
        </authorList>
    </citation>
    <scope>NUCLEOTIDE SEQUENCE [LARGE SCALE GENOMIC DNA]</scope>
    <source>
        <strain evidence="3 4">NIES-3715</strain>
    </source>
</reference>
<evidence type="ECO:0000313" key="4">
    <source>
        <dbReference type="Proteomes" id="UP001054902"/>
    </source>
</evidence>
<keyword evidence="1" id="KW-0793">Thylakoid</keyword>
<organism evidence="3 4">
    <name type="scientific">Chaetoceros tenuissimus</name>
    <dbReference type="NCBI Taxonomy" id="426638"/>
    <lineage>
        <taxon>Eukaryota</taxon>
        <taxon>Sar</taxon>
        <taxon>Stramenopiles</taxon>
        <taxon>Ochrophyta</taxon>
        <taxon>Bacillariophyta</taxon>
        <taxon>Coscinodiscophyceae</taxon>
        <taxon>Chaetocerotophycidae</taxon>
        <taxon>Chaetocerotales</taxon>
        <taxon>Chaetocerotaceae</taxon>
        <taxon>Chaetoceros</taxon>
    </lineage>
</organism>
<evidence type="ECO:0000256" key="1">
    <source>
        <dbReference type="ARBA" id="ARBA00023078"/>
    </source>
</evidence>
<evidence type="ECO:0000313" key="3">
    <source>
        <dbReference type="EMBL" id="GFH56644.1"/>
    </source>
</evidence>
<comment type="caution">
    <text evidence="3">The sequence shown here is derived from an EMBL/GenBank/DDBJ whole genome shotgun (WGS) entry which is preliminary data.</text>
</comment>
<proteinExistence type="predicted"/>
<dbReference type="Gene3D" id="1.20.120.290">
    <property type="entry name" value="Oxygen-evolving enhancer protein 3 (PsbQ), four-helix up-down bundle"/>
    <property type="match status" value="1"/>
</dbReference>
<accession>A0AAD3HB50</accession>
<keyword evidence="4" id="KW-1185">Reference proteome</keyword>
<protein>
    <submittedName>
        <fullName evidence="3">Uncharacterized protein</fullName>
    </submittedName>
</protein>
<sequence length="200" mass="21794">MKISLAAAFTLIPLSAQAFSLSNNKHSVQEVSSTSSIDDKVSRRNALKVLIVPAVVATTASFSKPAFADVTNKVASQSSLRYIKRSIKEFEKLDFFASQNDYSQIKQGIRAPGLSEIRKNAQVLIKAGEDGEEAENLQKAYDTFIKDVEALDGAASLGFRGRKGVELYPSYQKAIKSLQDFQIVAAKSVEIPLKVESSSE</sequence>
<dbReference type="InterPro" id="IPR023222">
    <property type="entry name" value="PsbQ-like_dom_sf"/>
</dbReference>
<dbReference type="EMBL" id="BLLK01000055">
    <property type="protein sequence ID" value="GFH56644.1"/>
    <property type="molecule type" value="Genomic_DNA"/>
</dbReference>
<feature type="chain" id="PRO_5042200596" evidence="2">
    <location>
        <begin position="19"/>
        <end position="200"/>
    </location>
</feature>
<keyword evidence="2" id="KW-0732">Signal</keyword>
<name>A0AAD3HB50_9STRA</name>
<feature type="signal peptide" evidence="2">
    <location>
        <begin position="1"/>
        <end position="18"/>
    </location>
</feature>